<evidence type="ECO:0000313" key="2">
    <source>
        <dbReference type="Proteomes" id="UP000006695"/>
    </source>
</evidence>
<dbReference type="KEGG" id="gur:Gura_3438"/>
<accession>A5G726</accession>
<dbReference type="Gene3D" id="3.40.630.30">
    <property type="match status" value="1"/>
</dbReference>
<proteinExistence type="predicted"/>
<dbReference type="EMBL" id="CP000698">
    <property type="protein sequence ID" value="ABQ27594.1"/>
    <property type="molecule type" value="Genomic_DNA"/>
</dbReference>
<reference evidence="1 2" key="1">
    <citation type="submission" date="2007-05" db="EMBL/GenBank/DDBJ databases">
        <title>Complete sequence of Geobacter uraniireducens Rf4.</title>
        <authorList>
            <consortium name="US DOE Joint Genome Institute"/>
            <person name="Copeland A."/>
            <person name="Lucas S."/>
            <person name="Lapidus A."/>
            <person name="Barry K."/>
            <person name="Detter J.C."/>
            <person name="Glavina del Rio T."/>
            <person name="Hammon N."/>
            <person name="Israni S."/>
            <person name="Dalin E."/>
            <person name="Tice H."/>
            <person name="Pitluck S."/>
            <person name="Chertkov O."/>
            <person name="Brettin T."/>
            <person name="Bruce D."/>
            <person name="Han C."/>
            <person name="Schmutz J."/>
            <person name="Larimer F."/>
            <person name="Land M."/>
            <person name="Hauser L."/>
            <person name="Kyrpides N."/>
            <person name="Mikhailova N."/>
            <person name="Shelobolina E."/>
            <person name="Aklujkar M."/>
            <person name="Lovley D."/>
            <person name="Richardson P."/>
        </authorList>
    </citation>
    <scope>NUCLEOTIDE SEQUENCE [LARGE SCALE GENOMIC DNA]</scope>
    <source>
        <strain evidence="1 2">Rf4</strain>
    </source>
</reference>
<evidence type="ECO:0000313" key="1">
    <source>
        <dbReference type="EMBL" id="ABQ27594.1"/>
    </source>
</evidence>
<dbReference type="AlphaFoldDB" id="A5G726"/>
<evidence type="ECO:0008006" key="3">
    <source>
        <dbReference type="Google" id="ProtNLM"/>
    </source>
</evidence>
<organism evidence="1 2">
    <name type="scientific">Geotalea uraniireducens (strain Rf4)</name>
    <name type="common">Geobacter uraniireducens</name>
    <dbReference type="NCBI Taxonomy" id="351605"/>
    <lineage>
        <taxon>Bacteria</taxon>
        <taxon>Pseudomonadati</taxon>
        <taxon>Thermodesulfobacteriota</taxon>
        <taxon>Desulfuromonadia</taxon>
        <taxon>Geobacterales</taxon>
        <taxon>Geobacteraceae</taxon>
        <taxon>Geotalea</taxon>
    </lineage>
</organism>
<name>A5G726_GEOUR</name>
<sequence>MPAQITCVSGADLAPGPFLARWRCRREIERTNAKAAAKLAKNGHAKLHVLSIDEQDYGFVAMGIYRFPEQKLHYLQVLYLLVSEPYRKQRLEALEGLSASEYLMSHVIAKSLDIASFLPLTAIVLEPASDKLIPLYTSLDFVSVPNVPNFMAFFLTEEQAE</sequence>
<gene>
    <name evidence="1" type="ordered locus">Gura_3438</name>
</gene>
<keyword evidence="2" id="KW-1185">Reference proteome</keyword>
<dbReference type="HOGENOM" id="CLU_1641344_0_0_7"/>
<dbReference type="RefSeq" id="WP_011940255.1">
    <property type="nucleotide sequence ID" value="NC_009483.1"/>
</dbReference>
<protein>
    <recommendedName>
        <fullName evidence="3">N-acetyltransferase domain-containing protein</fullName>
    </recommendedName>
</protein>
<dbReference type="Proteomes" id="UP000006695">
    <property type="component" value="Chromosome"/>
</dbReference>